<sequence>MSSTYFRPLTGLRAVAALLVWLHHFSPSRLGVLLPGLWPVFDELHVGVSIFFTLSGFLIAHRYAGRIRWRRAFLVQYLGRRLARIYPLYLLLTVVALLFPDSPGGSARYRLLEAGLNLTLLRGFSAEFAFTGIAQGWSLTVEECFYLFALAYLWVQQRSFPARRPWLAVGSALGLLVVGLGLALLARRLELPVLQNPNFVLVYTFFGRSVEFLVGAGLALHLPPRPGVRPHPLYTYLGLAALALAVAALVGITALPDPRPALHHPAGLVVNHLLLPLAVATLLYGLITERTTVARLLASRPLQLLGASSYAFYLLHQGPLQVWLGRRLDAHTALGYPATVLLLWAAAVGLYRGVEQPLNRWLRARLPAAPEDQPRP</sequence>
<feature type="transmembrane region" description="Helical" evidence="1">
    <location>
        <begin position="128"/>
        <end position="154"/>
    </location>
</feature>
<dbReference type="PANTHER" id="PTHR23028:SF131">
    <property type="entry name" value="BLR2367 PROTEIN"/>
    <property type="match status" value="1"/>
</dbReference>
<dbReference type="GO" id="GO:0016747">
    <property type="term" value="F:acyltransferase activity, transferring groups other than amino-acyl groups"/>
    <property type="evidence" value="ECO:0007669"/>
    <property type="project" value="InterPro"/>
</dbReference>
<dbReference type="EMBL" id="RXOF01000002">
    <property type="protein sequence ID" value="RTQ52461.1"/>
    <property type="molecule type" value="Genomic_DNA"/>
</dbReference>
<dbReference type="RefSeq" id="WP_126692117.1">
    <property type="nucleotide sequence ID" value="NZ_RXOF01000002.1"/>
</dbReference>
<keyword evidence="4" id="KW-1185">Reference proteome</keyword>
<evidence type="ECO:0000313" key="4">
    <source>
        <dbReference type="Proteomes" id="UP000282184"/>
    </source>
</evidence>
<feature type="transmembrane region" description="Helical" evidence="1">
    <location>
        <begin position="266"/>
        <end position="286"/>
    </location>
</feature>
<feature type="transmembrane region" description="Helical" evidence="1">
    <location>
        <begin position="198"/>
        <end position="221"/>
    </location>
</feature>
<feature type="domain" description="Acyltransferase 3" evidence="2">
    <location>
        <begin position="10"/>
        <end position="348"/>
    </location>
</feature>
<evidence type="ECO:0000313" key="3">
    <source>
        <dbReference type="EMBL" id="RTQ52461.1"/>
    </source>
</evidence>
<dbReference type="AlphaFoldDB" id="A0A3S0JCV6"/>
<keyword evidence="1" id="KW-0472">Membrane</keyword>
<dbReference type="InterPro" id="IPR050879">
    <property type="entry name" value="Acyltransferase_3"/>
</dbReference>
<gene>
    <name evidence="3" type="ORF">EJV47_05465</name>
</gene>
<keyword evidence="1" id="KW-0812">Transmembrane</keyword>
<feature type="transmembrane region" description="Helical" evidence="1">
    <location>
        <begin position="293"/>
        <end position="313"/>
    </location>
</feature>
<dbReference type="GO" id="GO:0000271">
    <property type="term" value="P:polysaccharide biosynthetic process"/>
    <property type="evidence" value="ECO:0007669"/>
    <property type="project" value="TreeGrafter"/>
</dbReference>
<feature type="transmembrane region" description="Helical" evidence="1">
    <location>
        <begin position="166"/>
        <end position="186"/>
    </location>
</feature>
<keyword evidence="3" id="KW-0012">Acyltransferase</keyword>
<feature type="transmembrane region" description="Helical" evidence="1">
    <location>
        <begin position="333"/>
        <end position="354"/>
    </location>
</feature>
<accession>A0A3S0JCV6</accession>
<evidence type="ECO:0000259" key="2">
    <source>
        <dbReference type="Pfam" id="PF01757"/>
    </source>
</evidence>
<evidence type="ECO:0000256" key="1">
    <source>
        <dbReference type="SAM" id="Phobius"/>
    </source>
</evidence>
<dbReference type="InterPro" id="IPR002656">
    <property type="entry name" value="Acyl_transf_3_dom"/>
</dbReference>
<dbReference type="GO" id="GO:0016020">
    <property type="term" value="C:membrane"/>
    <property type="evidence" value="ECO:0007669"/>
    <property type="project" value="TreeGrafter"/>
</dbReference>
<dbReference type="PANTHER" id="PTHR23028">
    <property type="entry name" value="ACETYLTRANSFERASE"/>
    <property type="match status" value="1"/>
</dbReference>
<comment type="caution">
    <text evidence="3">The sequence shown here is derived from an EMBL/GenBank/DDBJ whole genome shotgun (WGS) entry which is preliminary data.</text>
</comment>
<protein>
    <submittedName>
        <fullName evidence="3">Acyltransferase</fullName>
    </submittedName>
</protein>
<organism evidence="3 4">
    <name type="scientific">Hymenobacter gummosus</name>
    <dbReference type="NCBI Taxonomy" id="1776032"/>
    <lineage>
        <taxon>Bacteria</taxon>
        <taxon>Pseudomonadati</taxon>
        <taxon>Bacteroidota</taxon>
        <taxon>Cytophagia</taxon>
        <taxon>Cytophagales</taxon>
        <taxon>Hymenobacteraceae</taxon>
        <taxon>Hymenobacter</taxon>
    </lineage>
</organism>
<feature type="transmembrane region" description="Helical" evidence="1">
    <location>
        <begin position="233"/>
        <end position="254"/>
    </location>
</feature>
<dbReference type="Pfam" id="PF01757">
    <property type="entry name" value="Acyl_transf_3"/>
    <property type="match status" value="1"/>
</dbReference>
<proteinExistence type="predicted"/>
<keyword evidence="1" id="KW-1133">Transmembrane helix</keyword>
<dbReference type="OrthoDB" id="9796461at2"/>
<dbReference type="Proteomes" id="UP000282184">
    <property type="component" value="Unassembled WGS sequence"/>
</dbReference>
<reference evidence="3 4" key="1">
    <citation type="submission" date="2018-12" db="EMBL/GenBank/DDBJ databases">
        <title>Hymenobacter gummosus sp. nov., isolated from a spring.</title>
        <authorList>
            <person name="Nie L."/>
        </authorList>
    </citation>
    <scope>NUCLEOTIDE SEQUENCE [LARGE SCALE GENOMIC DNA]</scope>
    <source>
        <strain evidence="3 4">KCTC 52166</strain>
    </source>
</reference>
<feature type="transmembrane region" description="Helical" evidence="1">
    <location>
        <begin position="82"/>
        <end position="99"/>
    </location>
</feature>
<name>A0A3S0JCV6_9BACT</name>
<keyword evidence="3" id="KW-0808">Transferase</keyword>
<feature type="transmembrane region" description="Helical" evidence="1">
    <location>
        <begin position="44"/>
        <end position="61"/>
    </location>
</feature>